<dbReference type="EMBL" id="KV425626">
    <property type="protein sequence ID" value="KZT20108.1"/>
    <property type="molecule type" value="Genomic_DNA"/>
</dbReference>
<evidence type="ECO:0000259" key="7">
    <source>
        <dbReference type="Pfam" id="PF06398"/>
    </source>
</evidence>
<dbReference type="Proteomes" id="UP000076761">
    <property type="component" value="Unassembled WGS sequence"/>
</dbReference>
<accession>A0A165NU16</accession>
<feature type="region of interest" description="Disordered" evidence="5">
    <location>
        <begin position="322"/>
        <end position="343"/>
    </location>
</feature>
<comment type="subcellular location">
    <subcellularLocation>
        <location evidence="1">Endomembrane system</location>
    </subcellularLocation>
</comment>
<protein>
    <recommendedName>
        <fullName evidence="7">TECPR1-like DysF domain-containing protein</fullName>
    </recommendedName>
</protein>
<dbReference type="InParanoid" id="A0A165NU16"/>
<feature type="non-terminal residue" evidence="8">
    <location>
        <position position="445"/>
    </location>
</feature>
<dbReference type="STRING" id="1314782.A0A165NU16"/>
<evidence type="ECO:0000313" key="8">
    <source>
        <dbReference type="EMBL" id="KZT20108.1"/>
    </source>
</evidence>
<evidence type="ECO:0000256" key="4">
    <source>
        <dbReference type="ARBA" id="ARBA00023136"/>
    </source>
</evidence>
<proteinExistence type="predicted"/>
<dbReference type="GO" id="GO:0007031">
    <property type="term" value="P:peroxisome organization"/>
    <property type="evidence" value="ECO:0007669"/>
    <property type="project" value="UniProtKB-ARBA"/>
</dbReference>
<keyword evidence="9" id="KW-1185">Reference proteome</keyword>
<reference evidence="8 9" key="1">
    <citation type="journal article" date="2016" name="Mol. Biol. Evol.">
        <title>Comparative Genomics of Early-Diverging Mushroom-Forming Fungi Provides Insights into the Origins of Lignocellulose Decay Capabilities.</title>
        <authorList>
            <person name="Nagy L.G."/>
            <person name="Riley R."/>
            <person name="Tritt A."/>
            <person name="Adam C."/>
            <person name="Daum C."/>
            <person name="Floudas D."/>
            <person name="Sun H."/>
            <person name="Yadav J.S."/>
            <person name="Pangilinan J."/>
            <person name="Larsson K.H."/>
            <person name="Matsuura K."/>
            <person name="Barry K."/>
            <person name="Labutti K."/>
            <person name="Kuo R."/>
            <person name="Ohm R.A."/>
            <person name="Bhattacharya S.S."/>
            <person name="Shirouzu T."/>
            <person name="Yoshinaga Y."/>
            <person name="Martin F.M."/>
            <person name="Grigoriev I.V."/>
            <person name="Hibbett D.S."/>
        </authorList>
    </citation>
    <scope>NUCLEOTIDE SEQUENCE [LARGE SCALE GENOMIC DNA]</scope>
    <source>
        <strain evidence="8 9">HHB14362 ss-1</strain>
    </source>
</reference>
<feature type="transmembrane region" description="Helical" evidence="6">
    <location>
        <begin position="140"/>
        <end position="166"/>
    </location>
</feature>
<name>A0A165NU16_9AGAM</name>
<keyword evidence="3 6" id="KW-1133">Transmembrane helix</keyword>
<evidence type="ECO:0000256" key="6">
    <source>
        <dbReference type="SAM" id="Phobius"/>
    </source>
</evidence>
<evidence type="ECO:0000256" key="2">
    <source>
        <dbReference type="ARBA" id="ARBA00022692"/>
    </source>
</evidence>
<dbReference type="Pfam" id="PF06398">
    <property type="entry name" value="Pex24p"/>
    <property type="match status" value="1"/>
</dbReference>
<evidence type="ECO:0000256" key="5">
    <source>
        <dbReference type="SAM" id="MobiDB-lite"/>
    </source>
</evidence>
<feature type="transmembrane region" description="Helical" evidence="6">
    <location>
        <begin position="43"/>
        <end position="75"/>
    </location>
</feature>
<organism evidence="8 9">
    <name type="scientific">Neolentinus lepideus HHB14362 ss-1</name>
    <dbReference type="NCBI Taxonomy" id="1314782"/>
    <lineage>
        <taxon>Eukaryota</taxon>
        <taxon>Fungi</taxon>
        <taxon>Dikarya</taxon>
        <taxon>Basidiomycota</taxon>
        <taxon>Agaricomycotina</taxon>
        <taxon>Agaricomycetes</taxon>
        <taxon>Gloeophyllales</taxon>
        <taxon>Gloeophyllaceae</taxon>
        <taxon>Neolentinus</taxon>
    </lineage>
</organism>
<dbReference type="OrthoDB" id="5586090at2759"/>
<keyword evidence="2 6" id="KW-0812">Transmembrane</keyword>
<dbReference type="GO" id="GO:0012505">
    <property type="term" value="C:endomembrane system"/>
    <property type="evidence" value="ECO:0007669"/>
    <property type="project" value="UniProtKB-SubCell"/>
</dbReference>
<dbReference type="PANTHER" id="PTHR31679">
    <property type="entry name" value="PEROXISOMAL MEMBRANE PROTEIN PEX30-RELATED"/>
    <property type="match status" value="1"/>
</dbReference>
<feature type="compositionally biased region" description="Basic and acidic residues" evidence="5">
    <location>
        <begin position="382"/>
        <end position="391"/>
    </location>
</feature>
<dbReference type="GO" id="GO:0005778">
    <property type="term" value="C:peroxisomal membrane"/>
    <property type="evidence" value="ECO:0007669"/>
    <property type="project" value="TreeGrafter"/>
</dbReference>
<dbReference type="PANTHER" id="PTHR31679:SF2">
    <property type="entry name" value="PEROXISOMAL MEMBRANE PROTEIN PEX30-RELATED"/>
    <property type="match status" value="1"/>
</dbReference>
<feature type="non-terminal residue" evidence="8">
    <location>
        <position position="1"/>
    </location>
</feature>
<sequence length="445" mass="50673">LQEFLSTVPIPLTTVLVALSPYIKWFRRTLEIVSWKSRWDESWLALAAWWMLCLGASTTLRYLMPLVFLTALYYYQRLPPSQSPTITEQQLRQTVASLAIIHDLLQLSPSLSASVSQWSNFPSLKSFASRPLLRVTLTLYPFYLIATYFIPLRILIGITGSVILTWRARWVSIIRNTLWGSAHFRWACYRMYSVLSGEPLPPAIAPISADLKISSVGKGSEKDMTTTSLRFLFTLHENQRWWISLDWTSAMLPAERTPWSSPPPHFVPLAPPSSFALPSDTIVYQDFDASNGTEKNKRRVKRHAHWTWEEPEWKVIIRQEGTSAQRQERDLPVEGSSSSTSASKLLKGVVNHRREGSAGKEDVDIELAEQQKRVKNEIAEGHDAGGAHHDEEGDEPLTDSDGWVYGDNKWENQSAKGGMGKYTRYRRWTRIALLIETVEPVDDAE</sequence>
<dbReference type="AlphaFoldDB" id="A0A165NU16"/>
<evidence type="ECO:0000256" key="1">
    <source>
        <dbReference type="ARBA" id="ARBA00004308"/>
    </source>
</evidence>
<feature type="region of interest" description="Disordered" evidence="5">
    <location>
        <begin position="382"/>
        <end position="407"/>
    </location>
</feature>
<gene>
    <name evidence="8" type="ORF">NEOLEDRAFT_1022940</name>
</gene>
<feature type="transmembrane region" description="Helical" evidence="6">
    <location>
        <begin position="6"/>
        <end position="23"/>
    </location>
</feature>
<dbReference type="InterPro" id="IPR052646">
    <property type="entry name" value="Peroxisomal_PEX28-32"/>
</dbReference>
<feature type="domain" description="TECPR1-like DysF" evidence="7">
    <location>
        <begin position="5"/>
        <end position="430"/>
    </location>
</feature>
<keyword evidence="4 6" id="KW-0472">Membrane</keyword>
<dbReference type="InterPro" id="IPR010482">
    <property type="entry name" value="TECPR1-like_DysF"/>
</dbReference>
<evidence type="ECO:0000256" key="3">
    <source>
        <dbReference type="ARBA" id="ARBA00022989"/>
    </source>
</evidence>
<evidence type="ECO:0000313" key="9">
    <source>
        <dbReference type="Proteomes" id="UP000076761"/>
    </source>
</evidence>